<dbReference type="InterPro" id="IPR050229">
    <property type="entry name" value="GlpE_sulfurtransferase"/>
</dbReference>
<evidence type="ECO:0000313" key="3">
    <source>
        <dbReference type="Proteomes" id="UP001208656"/>
    </source>
</evidence>
<comment type="caution">
    <text evidence="2">The sequence shown here is derived from an EMBL/GenBank/DDBJ whole genome shotgun (WGS) entry which is preliminary data.</text>
</comment>
<dbReference type="EMBL" id="JAOUSE010000036">
    <property type="protein sequence ID" value="MCU9595016.1"/>
    <property type="molecule type" value="Genomic_DNA"/>
</dbReference>
<dbReference type="PANTHER" id="PTHR43031:SF17">
    <property type="entry name" value="SULFURTRANSFERASE YTWF-RELATED"/>
    <property type="match status" value="1"/>
</dbReference>
<dbReference type="SUPFAM" id="SSF52821">
    <property type="entry name" value="Rhodanese/Cell cycle control phosphatase"/>
    <property type="match status" value="1"/>
</dbReference>
<dbReference type="InterPro" id="IPR001763">
    <property type="entry name" value="Rhodanese-like_dom"/>
</dbReference>
<dbReference type="PANTHER" id="PTHR43031">
    <property type="entry name" value="FAD-DEPENDENT OXIDOREDUCTASE"/>
    <property type="match status" value="1"/>
</dbReference>
<organism evidence="2 3">
    <name type="scientific">Pallidibacillus thermolactis</name>
    <dbReference type="NCBI Taxonomy" id="251051"/>
    <lineage>
        <taxon>Bacteria</taxon>
        <taxon>Bacillati</taxon>
        <taxon>Bacillota</taxon>
        <taxon>Bacilli</taxon>
        <taxon>Bacillales</taxon>
        <taxon>Bacillaceae</taxon>
        <taxon>Pallidibacillus</taxon>
    </lineage>
</organism>
<name>A0ABT2WHS9_9BACI</name>
<dbReference type="Pfam" id="PF00581">
    <property type="entry name" value="Rhodanese"/>
    <property type="match status" value="1"/>
</dbReference>
<dbReference type="RefSeq" id="WP_108897348.1">
    <property type="nucleotide sequence ID" value="NZ_JAOUSE010000036.1"/>
</dbReference>
<reference evidence="2 3" key="1">
    <citation type="submission" date="2022-10" db="EMBL/GenBank/DDBJ databases">
        <title>Description of Fervidibacillus gen. nov. in the family Fervidibacillaceae fam. nov. with two species, Fervidibacillus albus sp. nov., and Fervidibacillus halotolerans sp. nov., isolated from tidal flat sediments.</title>
        <authorList>
            <person name="Kwon K.K."/>
            <person name="Yang S.-H."/>
        </authorList>
    </citation>
    <scope>NUCLEOTIDE SEQUENCE [LARGE SCALE GENOMIC DNA]</scope>
    <source>
        <strain evidence="2 3">DSM 23332</strain>
    </source>
</reference>
<evidence type="ECO:0000313" key="2">
    <source>
        <dbReference type="EMBL" id="MCU9595016.1"/>
    </source>
</evidence>
<dbReference type="InterPro" id="IPR036873">
    <property type="entry name" value="Rhodanese-like_dom_sf"/>
</dbReference>
<keyword evidence="3" id="KW-1185">Reference proteome</keyword>
<dbReference type="SMART" id="SM00450">
    <property type="entry name" value="RHOD"/>
    <property type="match status" value="1"/>
</dbReference>
<gene>
    <name evidence="2" type="ORF">OEV82_11255</name>
</gene>
<dbReference type="Proteomes" id="UP001208656">
    <property type="component" value="Unassembled WGS sequence"/>
</dbReference>
<sequence length="119" mass="13614">MGIMEWIIIVAVALIFLSRFIPTKGITNITVEQAKKRINDKNIQCIDVRTTGEYKSNHRPQFKNIPLNELPNKVNKLDKNKDIIVICQSGMRSAKAAKYLKKQGFKNIYNVKGGMSAWY</sequence>
<dbReference type="PROSITE" id="PS50206">
    <property type="entry name" value="RHODANESE_3"/>
    <property type="match status" value="1"/>
</dbReference>
<feature type="domain" description="Rhodanese" evidence="1">
    <location>
        <begin position="39"/>
        <end position="119"/>
    </location>
</feature>
<dbReference type="CDD" id="cd00158">
    <property type="entry name" value="RHOD"/>
    <property type="match status" value="1"/>
</dbReference>
<dbReference type="Gene3D" id="3.40.250.10">
    <property type="entry name" value="Rhodanese-like domain"/>
    <property type="match status" value="1"/>
</dbReference>
<accession>A0ABT2WHS9</accession>
<evidence type="ECO:0000259" key="1">
    <source>
        <dbReference type="PROSITE" id="PS50206"/>
    </source>
</evidence>
<proteinExistence type="predicted"/>
<protein>
    <submittedName>
        <fullName evidence="2">Rhodanese-like domain-containing protein</fullName>
    </submittedName>
</protein>